<name>A0A1H9IAS4_9HYPH</name>
<gene>
    <name evidence="1" type="ORF">SAMN05216548_10739</name>
</gene>
<dbReference type="Proteomes" id="UP000199647">
    <property type="component" value="Unassembled WGS sequence"/>
</dbReference>
<dbReference type="AlphaFoldDB" id="A0A1H9IAS4"/>
<organism evidence="1 2">
    <name type="scientific">Faunimonas pinastri</name>
    <dbReference type="NCBI Taxonomy" id="1855383"/>
    <lineage>
        <taxon>Bacteria</taxon>
        <taxon>Pseudomonadati</taxon>
        <taxon>Pseudomonadota</taxon>
        <taxon>Alphaproteobacteria</taxon>
        <taxon>Hyphomicrobiales</taxon>
        <taxon>Afifellaceae</taxon>
        <taxon>Faunimonas</taxon>
    </lineage>
</organism>
<evidence type="ECO:0000313" key="2">
    <source>
        <dbReference type="Proteomes" id="UP000199647"/>
    </source>
</evidence>
<sequence length="209" mass="23462">MADRQILFSAPMIRALLDGRKTQTRRVVGKRGGRSRPNIFDGTWADSYVLDPGNVSWREDSTPWKAGDRLQVREACAIDGNRVFYRARHEEASARGPRVDVRWRPSIHMPRWASRLTLIVTDVRVQRLQDISETDAIAEGLQPHEAPNGHVTYEVPGAVLGQTPERGFQALWSLINGDDAWAENPWVAAISFDVVKANIDSLPAEREAV</sequence>
<dbReference type="OrthoDB" id="72471at2"/>
<proteinExistence type="predicted"/>
<dbReference type="EMBL" id="FOFG01000007">
    <property type="protein sequence ID" value="SEQ71642.1"/>
    <property type="molecule type" value="Genomic_DNA"/>
</dbReference>
<accession>A0A1H9IAS4</accession>
<evidence type="ECO:0000313" key="1">
    <source>
        <dbReference type="EMBL" id="SEQ71642.1"/>
    </source>
</evidence>
<dbReference type="RefSeq" id="WP_092496610.1">
    <property type="nucleotide sequence ID" value="NZ_FOFG01000007.1"/>
</dbReference>
<dbReference type="STRING" id="1855383.SAMN05216548_10739"/>
<keyword evidence="2" id="KW-1185">Reference proteome</keyword>
<protein>
    <recommendedName>
        <fullName evidence="3">ASCH domain-containing protein</fullName>
    </recommendedName>
</protein>
<evidence type="ECO:0008006" key="3">
    <source>
        <dbReference type="Google" id="ProtNLM"/>
    </source>
</evidence>
<reference evidence="1 2" key="1">
    <citation type="submission" date="2016-10" db="EMBL/GenBank/DDBJ databases">
        <authorList>
            <person name="de Groot N.N."/>
        </authorList>
    </citation>
    <scope>NUCLEOTIDE SEQUENCE [LARGE SCALE GENOMIC DNA]</scope>
    <source>
        <strain evidence="1 2">A52C2</strain>
    </source>
</reference>